<dbReference type="InterPro" id="IPR014875">
    <property type="entry name" value="Mor_transcription_activator"/>
</dbReference>
<feature type="domain" description="Mor transcription activator" evidence="1">
    <location>
        <begin position="21"/>
        <end position="95"/>
    </location>
</feature>
<dbReference type="EMBL" id="MIEK01000045">
    <property type="protein sequence ID" value="OEH81472.1"/>
    <property type="molecule type" value="Genomic_DNA"/>
</dbReference>
<organism evidence="2 3">
    <name type="scientific">Enterococcus rivorum</name>
    <dbReference type="NCBI Taxonomy" id="762845"/>
    <lineage>
        <taxon>Bacteria</taxon>
        <taxon>Bacillati</taxon>
        <taxon>Bacillota</taxon>
        <taxon>Bacilli</taxon>
        <taxon>Lactobacillales</taxon>
        <taxon>Enterococcaceae</taxon>
        <taxon>Enterococcus</taxon>
    </lineage>
</organism>
<dbReference type="RefSeq" id="WP_069699527.1">
    <property type="nucleotide sequence ID" value="NZ_JAGGMA010000013.1"/>
</dbReference>
<sequence>MAIDTDCLASSYQSVLDFFKEEEISPEVLSTFHYIFKGQQISYPMKLYDKHLVAEKIREKFDQGKEVDIREFTTTYGFSTRWVQGVIKEMMKESVSE</sequence>
<keyword evidence="3" id="KW-1185">Reference proteome</keyword>
<dbReference type="Proteomes" id="UP000095256">
    <property type="component" value="Unassembled WGS sequence"/>
</dbReference>
<name>A0A1E5KUA3_9ENTE</name>
<protein>
    <recommendedName>
        <fullName evidence="1">Mor transcription activator domain-containing protein</fullName>
    </recommendedName>
</protein>
<evidence type="ECO:0000313" key="3">
    <source>
        <dbReference type="Proteomes" id="UP000095256"/>
    </source>
</evidence>
<reference evidence="2 3" key="1">
    <citation type="submission" date="2016-09" db="EMBL/GenBank/DDBJ databases">
        <authorList>
            <person name="Capua I."/>
            <person name="De Benedictis P."/>
            <person name="Joannis T."/>
            <person name="Lombin L.H."/>
            <person name="Cattoli G."/>
        </authorList>
    </citation>
    <scope>NUCLEOTIDE SEQUENCE [LARGE SCALE GENOMIC DNA]</scope>
    <source>
        <strain evidence="2 3">LMG 25899</strain>
    </source>
</reference>
<proteinExistence type="predicted"/>
<evidence type="ECO:0000313" key="2">
    <source>
        <dbReference type="EMBL" id="OEH81472.1"/>
    </source>
</evidence>
<dbReference type="OrthoDB" id="2200281at2"/>
<dbReference type="STRING" id="762845.BCR26_04295"/>
<evidence type="ECO:0000259" key="1">
    <source>
        <dbReference type="Pfam" id="PF08765"/>
    </source>
</evidence>
<dbReference type="AlphaFoldDB" id="A0A1E5KUA3"/>
<comment type="caution">
    <text evidence="2">The sequence shown here is derived from an EMBL/GenBank/DDBJ whole genome shotgun (WGS) entry which is preliminary data.</text>
</comment>
<dbReference type="Pfam" id="PF08765">
    <property type="entry name" value="Mor"/>
    <property type="match status" value="1"/>
</dbReference>
<accession>A0A1E5KUA3</accession>
<gene>
    <name evidence="2" type="ORF">BCR26_04295</name>
</gene>